<sequence>PSCAGAEPLWPERLRTERFQAGVRERRCWATAGAARPSLRPRRLPPAVPWVSRRPSRSSRPRRGRANEINEHRHFPEGEIDILPRRRGLEAGGGGRGVTSPGKLRPQQVRAGGGDERRRALGPWALRTKLDLAARTHPQLRTRPRIIETGHYPNGVSRGPCARAASLGWLWTTLSPSCCLGSADMNPIVVVHGGGAGPISKDRKERVHQGIVRAATVGYGILREGGSAVDAVEGAVVALEDDPEFNAETWEPWVPLPWTPKGMWPTQPPQGVSLIKWSAALGTHRV</sequence>
<comment type="similarity">
    <text evidence="1">Belongs to the Ntn-hydrolase family.</text>
</comment>
<name>A0A8C9H2T2_9PRIM</name>
<dbReference type="GO" id="GO:0016787">
    <property type="term" value="F:hydrolase activity"/>
    <property type="evidence" value="ECO:0007669"/>
    <property type="project" value="InterPro"/>
</dbReference>
<accession>A0A8C9H2T2</accession>
<dbReference type="SUPFAM" id="SSF56235">
    <property type="entry name" value="N-terminal nucleophile aminohydrolases (Ntn hydrolases)"/>
    <property type="match status" value="1"/>
</dbReference>
<evidence type="ECO:0000313" key="3">
    <source>
        <dbReference type="Ensembl" id="ENSPTEP00000011177.1"/>
    </source>
</evidence>
<feature type="region of interest" description="Disordered" evidence="2">
    <location>
        <begin position="32"/>
        <end position="69"/>
    </location>
</feature>
<evidence type="ECO:0000256" key="2">
    <source>
        <dbReference type="SAM" id="MobiDB-lite"/>
    </source>
</evidence>
<evidence type="ECO:0000256" key="1">
    <source>
        <dbReference type="ARBA" id="ARBA00010872"/>
    </source>
</evidence>
<feature type="region of interest" description="Disordered" evidence="2">
    <location>
        <begin position="89"/>
        <end position="116"/>
    </location>
</feature>
<dbReference type="InterPro" id="IPR029055">
    <property type="entry name" value="Ntn_hydrolases_N"/>
</dbReference>
<gene>
    <name evidence="3" type="primary">ASRGL1</name>
</gene>
<protein>
    <submittedName>
        <fullName evidence="3">Asparaginase and isoaspartyl peptidase 1</fullName>
    </submittedName>
</protein>
<organism evidence="3 4">
    <name type="scientific">Piliocolobus tephrosceles</name>
    <name type="common">Ugandan red Colobus</name>
    <dbReference type="NCBI Taxonomy" id="591936"/>
    <lineage>
        <taxon>Eukaryota</taxon>
        <taxon>Metazoa</taxon>
        <taxon>Chordata</taxon>
        <taxon>Craniata</taxon>
        <taxon>Vertebrata</taxon>
        <taxon>Euteleostomi</taxon>
        <taxon>Mammalia</taxon>
        <taxon>Eutheria</taxon>
        <taxon>Euarchontoglires</taxon>
        <taxon>Primates</taxon>
        <taxon>Haplorrhini</taxon>
        <taxon>Catarrhini</taxon>
        <taxon>Cercopithecidae</taxon>
        <taxon>Colobinae</taxon>
        <taxon>Piliocolobus</taxon>
    </lineage>
</organism>
<dbReference type="AlphaFoldDB" id="A0A8C9H2T2"/>
<dbReference type="Proteomes" id="UP000694416">
    <property type="component" value="Unplaced"/>
</dbReference>
<dbReference type="InterPro" id="IPR000246">
    <property type="entry name" value="Peptidase_T2"/>
</dbReference>
<keyword evidence="4" id="KW-1185">Reference proteome</keyword>
<feature type="compositionally biased region" description="Basic residues" evidence="2">
    <location>
        <begin position="54"/>
        <end position="64"/>
    </location>
</feature>
<dbReference type="Pfam" id="PF01112">
    <property type="entry name" value="Asparaginase_2"/>
    <property type="match status" value="1"/>
</dbReference>
<dbReference type="Ensembl" id="ENSPTET00000016878.1">
    <property type="protein sequence ID" value="ENSPTEP00000011177.1"/>
    <property type="gene ID" value="ENSPTEG00000012614.1"/>
</dbReference>
<reference evidence="3" key="2">
    <citation type="submission" date="2025-09" db="UniProtKB">
        <authorList>
            <consortium name="Ensembl"/>
        </authorList>
    </citation>
    <scope>IDENTIFICATION</scope>
</reference>
<evidence type="ECO:0000313" key="4">
    <source>
        <dbReference type="Proteomes" id="UP000694416"/>
    </source>
</evidence>
<reference evidence="3" key="1">
    <citation type="submission" date="2025-08" db="UniProtKB">
        <authorList>
            <consortium name="Ensembl"/>
        </authorList>
    </citation>
    <scope>IDENTIFICATION</scope>
</reference>
<proteinExistence type="inferred from homology"/>